<accession>A0A0F9MPL8</accession>
<evidence type="ECO:0008006" key="4">
    <source>
        <dbReference type="Google" id="ProtNLM"/>
    </source>
</evidence>
<feature type="domain" description="Mannosylglycerate hydrolase MGH1-like glycoside hydrolase" evidence="2">
    <location>
        <begin position="324"/>
        <end position="582"/>
    </location>
</feature>
<feature type="domain" description="Putative glycogen debranching enzyme N-terminal" evidence="1">
    <location>
        <begin position="7"/>
        <end position="189"/>
    </location>
</feature>
<evidence type="ECO:0000313" key="3">
    <source>
        <dbReference type="EMBL" id="KKN07584.1"/>
    </source>
</evidence>
<dbReference type="Pfam" id="PF14742">
    <property type="entry name" value="GDE_N_bis"/>
    <property type="match status" value="1"/>
</dbReference>
<dbReference type="GO" id="GO:0005975">
    <property type="term" value="P:carbohydrate metabolic process"/>
    <property type="evidence" value="ECO:0007669"/>
    <property type="project" value="InterPro"/>
</dbReference>
<dbReference type="Pfam" id="PF22422">
    <property type="entry name" value="MGH1-like_GH"/>
    <property type="match status" value="1"/>
</dbReference>
<proteinExistence type="predicted"/>
<comment type="caution">
    <text evidence="3">The sequence shown here is derived from an EMBL/GenBank/DDBJ whole genome shotgun (WGS) entry which is preliminary data.</text>
</comment>
<dbReference type="Gene3D" id="1.50.10.10">
    <property type="match status" value="1"/>
</dbReference>
<dbReference type="SUPFAM" id="SSF48208">
    <property type="entry name" value="Six-hairpin glycosidases"/>
    <property type="match status" value="1"/>
</dbReference>
<dbReference type="InterPro" id="IPR054491">
    <property type="entry name" value="MGH1-like_GH"/>
</dbReference>
<organism evidence="3">
    <name type="scientific">marine sediment metagenome</name>
    <dbReference type="NCBI Taxonomy" id="412755"/>
    <lineage>
        <taxon>unclassified sequences</taxon>
        <taxon>metagenomes</taxon>
        <taxon>ecological metagenomes</taxon>
    </lineage>
</organism>
<gene>
    <name evidence="3" type="ORF">LCGC14_1065500</name>
</gene>
<dbReference type="InterPro" id="IPR032856">
    <property type="entry name" value="GDE_N_bis"/>
</dbReference>
<protein>
    <recommendedName>
        <fullName evidence="4">Amylo-alpha-1,6-glucosidase</fullName>
    </recommendedName>
</protein>
<name>A0A0F9MPL8_9ZZZZ</name>
<dbReference type="AlphaFoldDB" id="A0A0F9MPL8"/>
<sequence>MNITTNQDTSFLITSELGDILPQTDQGFYDADTRFLSDYRFLIAGQQFKKLTGRPVSYYSSVHYLTNPQIDNIKQGTIEVARDQTVGNGFHEDIRVINYNAKPVELSLRMISDTDFADIFEVKAKEPTAKLEIEKHFDKENNILRMIHKNADFYRETRIKISLAPNEMLEDGLLWRFTIDPKESWHLCCDILPLSEEEQEYRTTYTCGEFGLVKIGTGEHFEKWRNRVASIDTNYVELQQAYDQSINDLASLRIAGPEESDVPAAGIPWFMTYFGRDSLITALQTLFVAPSIARGVLQTLSEYQGKEVDYASEEQPGKILHEVRFGRLAKKKGSSPSVYYGSIDSTLLFIILLHDYYLYTGDTQLLQNLKPNLQQAMAWINNYGDRDGDGYLEYKRSGENGLFNQAWKDSFDGISYSDGSIPEPPLATCEVQGYAYDAKLKGSLLLDRLGETELAKVYREEAAGLKERFLEDFWMEDAQFFALALDKNKNRVDSIASNPGHLLWSRIVDQNKAALVADRLLSDECYSGWGVRTLSSEAKQFNPMSYHNGSVWPHDNSIIAKGLMNYGRFADAHRIIEGILQASKYFSYMRLPELFCGFYRKSTLVPIEYPSSNSPQAWAAGTVPFMLSSILDISLEPNSGQVNIDPKPLPKIDRLEVKGLSLMGQKVDLLVRKKGEEIKTEILNNPDIDIRTS</sequence>
<reference evidence="3" key="1">
    <citation type="journal article" date="2015" name="Nature">
        <title>Complex archaea that bridge the gap between prokaryotes and eukaryotes.</title>
        <authorList>
            <person name="Spang A."/>
            <person name="Saw J.H."/>
            <person name="Jorgensen S.L."/>
            <person name="Zaremba-Niedzwiedzka K."/>
            <person name="Martijn J."/>
            <person name="Lind A.E."/>
            <person name="van Eijk R."/>
            <person name="Schleper C."/>
            <person name="Guy L."/>
            <person name="Ettema T.J."/>
        </authorList>
    </citation>
    <scope>NUCLEOTIDE SEQUENCE</scope>
</reference>
<dbReference type="InterPro" id="IPR008928">
    <property type="entry name" value="6-hairpin_glycosidase_sf"/>
</dbReference>
<evidence type="ECO:0000259" key="2">
    <source>
        <dbReference type="Pfam" id="PF22422"/>
    </source>
</evidence>
<dbReference type="InterPro" id="IPR012341">
    <property type="entry name" value="6hp_glycosidase-like_sf"/>
</dbReference>
<evidence type="ECO:0000259" key="1">
    <source>
        <dbReference type="Pfam" id="PF14742"/>
    </source>
</evidence>
<dbReference type="EMBL" id="LAZR01004553">
    <property type="protein sequence ID" value="KKN07584.1"/>
    <property type="molecule type" value="Genomic_DNA"/>
</dbReference>